<evidence type="ECO:0000256" key="10">
    <source>
        <dbReference type="ARBA" id="ARBA00023136"/>
    </source>
</evidence>
<dbReference type="STRING" id="7739.C3Y9S2"/>
<feature type="compositionally biased region" description="Basic and acidic residues" evidence="13">
    <location>
        <begin position="306"/>
        <end position="320"/>
    </location>
</feature>
<evidence type="ECO:0000256" key="9">
    <source>
        <dbReference type="ARBA" id="ARBA00023065"/>
    </source>
</evidence>
<evidence type="ECO:0000256" key="14">
    <source>
        <dbReference type="SAM" id="Phobius"/>
    </source>
</evidence>
<keyword evidence="10 14" id="KW-0472">Membrane</keyword>
<dbReference type="InterPro" id="IPR005821">
    <property type="entry name" value="Ion_trans_dom"/>
</dbReference>
<dbReference type="InterPro" id="IPR050599">
    <property type="entry name" value="VDCC_alpha-1_subunit"/>
</dbReference>
<keyword evidence="6" id="KW-0106">Calcium</keyword>
<feature type="non-terminal residue" evidence="16">
    <location>
        <position position="320"/>
    </location>
</feature>
<feature type="transmembrane region" description="Helical" evidence="14">
    <location>
        <begin position="6"/>
        <end position="27"/>
    </location>
</feature>
<keyword evidence="7" id="KW-0851">Voltage-gated channel</keyword>
<dbReference type="InParanoid" id="C3Y9S2"/>
<evidence type="ECO:0000256" key="12">
    <source>
        <dbReference type="ARBA" id="ARBA00023303"/>
    </source>
</evidence>
<evidence type="ECO:0000256" key="2">
    <source>
        <dbReference type="ARBA" id="ARBA00022448"/>
    </source>
</evidence>
<comment type="subcellular location">
    <subcellularLocation>
        <location evidence="1">Membrane</location>
        <topology evidence="1">Multi-pass membrane protein</topology>
    </subcellularLocation>
</comment>
<proteinExistence type="predicted"/>
<keyword evidence="12" id="KW-0407">Ion channel</keyword>
<feature type="compositionally biased region" description="Basic and acidic residues" evidence="13">
    <location>
        <begin position="163"/>
        <end position="175"/>
    </location>
</feature>
<keyword evidence="9" id="KW-0406">Ion transport</keyword>
<dbReference type="InterPro" id="IPR027359">
    <property type="entry name" value="Volt_channel_dom_sf"/>
</dbReference>
<keyword evidence="5 14" id="KW-0812">Transmembrane</keyword>
<dbReference type="AlphaFoldDB" id="C3Y9S2"/>
<evidence type="ECO:0000256" key="8">
    <source>
        <dbReference type="ARBA" id="ARBA00022989"/>
    </source>
</evidence>
<evidence type="ECO:0000256" key="11">
    <source>
        <dbReference type="ARBA" id="ARBA00023180"/>
    </source>
</evidence>
<name>C3Y9S2_BRAFL</name>
<dbReference type="PANTHER" id="PTHR45628">
    <property type="entry name" value="VOLTAGE-DEPENDENT CALCIUM CHANNEL TYPE A SUBUNIT ALPHA-1"/>
    <property type="match status" value="1"/>
</dbReference>
<gene>
    <name evidence="16" type="ORF">BRAFLDRAFT_100648</name>
</gene>
<evidence type="ECO:0000256" key="3">
    <source>
        <dbReference type="ARBA" id="ARBA00022568"/>
    </source>
</evidence>
<feature type="region of interest" description="Disordered" evidence="13">
    <location>
        <begin position="163"/>
        <end position="252"/>
    </location>
</feature>
<evidence type="ECO:0000256" key="1">
    <source>
        <dbReference type="ARBA" id="ARBA00004141"/>
    </source>
</evidence>
<reference evidence="16" key="1">
    <citation type="journal article" date="2008" name="Nature">
        <title>The amphioxus genome and the evolution of the chordate karyotype.</title>
        <authorList>
            <consortium name="US DOE Joint Genome Institute (JGI-PGF)"/>
            <person name="Putnam N.H."/>
            <person name="Butts T."/>
            <person name="Ferrier D.E.K."/>
            <person name="Furlong R.F."/>
            <person name="Hellsten U."/>
            <person name="Kawashima T."/>
            <person name="Robinson-Rechavi M."/>
            <person name="Shoguchi E."/>
            <person name="Terry A."/>
            <person name="Yu J.-K."/>
            <person name="Benito-Gutierrez E.L."/>
            <person name="Dubchak I."/>
            <person name="Garcia-Fernandez J."/>
            <person name="Gibson-Brown J.J."/>
            <person name="Grigoriev I.V."/>
            <person name="Horton A.C."/>
            <person name="de Jong P.J."/>
            <person name="Jurka J."/>
            <person name="Kapitonov V.V."/>
            <person name="Kohara Y."/>
            <person name="Kuroki Y."/>
            <person name="Lindquist E."/>
            <person name="Lucas S."/>
            <person name="Osoegawa K."/>
            <person name="Pennacchio L.A."/>
            <person name="Salamov A.A."/>
            <person name="Satou Y."/>
            <person name="Sauka-Spengler T."/>
            <person name="Schmutz J."/>
            <person name="Shin-I T."/>
            <person name="Toyoda A."/>
            <person name="Bronner-Fraser M."/>
            <person name="Fujiyama A."/>
            <person name="Holland L.Z."/>
            <person name="Holland P.W.H."/>
            <person name="Satoh N."/>
            <person name="Rokhsar D.S."/>
        </authorList>
    </citation>
    <scope>NUCLEOTIDE SEQUENCE [LARGE SCALE GENOMIC DNA]</scope>
    <source>
        <strain evidence="16">S238N-H82</strain>
        <tissue evidence="16">Testes</tissue>
    </source>
</reference>
<evidence type="ECO:0000313" key="16">
    <source>
        <dbReference type="EMBL" id="EEN63328.1"/>
    </source>
</evidence>
<keyword evidence="4" id="KW-0107">Calcium channel</keyword>
<sequence length="320" mass="34149">MELTEPYFLGIFCVEAAVKIIALGFVLHKGSYLRNGWNIMDFVVVVTGPKLHIGTVQGLTGTCPRRVRARDYIGGGRPCQSRLGPQPQVLHRNGPGADRHVPAAGAANERKGWGSLREPGPAAKTAAPPQHHCRPAGHGFGRTEGSIAPALLLKTSGSVASGRDRRWLAGGDRDGSPPLCPKEALDRGTPARSPTLKGRSLVRKMDCIESETETPRRGAGEGPSHLGPADIGAPTFARPPKNFSRREDLTPSSTGLLGAARWLSLGNDGRALKAPDQRSKGAAGSRRQAGRPGRSWLSARARRRRAIDARAPSERHLVEA</sequence>
<dbReference type="PANTHER" id="PTHR45628:SF7">
    <property type="entry name" value="VOLTAGE-DEPENDENT CALCIUM CHANNEL TYPE A SUBUNIT ALPHA-1"/>
    <property type="match status" value="1"/>
</dbReference>
<dbReference type="Pfam" id="PF00520">
    <property type="entry name" value="Ion_trans"/>
    <property type="match status" value="1"/>
</dbReference>
<feature type="compositionally biased region" description="Basic and acidic residues" evidence="13">
    <location>
        <begin position="270"/>
        <end position="279"/>
    </location>
</feature>
<organism>
    <name type="scientific">Branchiostoma floridae</name>
    <name type="common">Florida lancelet</name>
    <name type="synonym">Amphioxus</name>
    <dbReference type="NCBI Taxonomy" id="7739"/>
    <lineage>
        <taxon>Eukaryota</taxon>
        <taxon>Metazoa</taxon>
        <taxon>Chordata</taxon>
        <taxon>Cephalochordata</taxon>
        <taxon>Leptocardii</taxon>
        <taxon>Amphioxiformes</taxon>
        <taxon>Branchiostomatidae</taxon>
        <taxon>Branchiostoma</taxon>
    </lineage>
</organism>
<evidence type="ECO:0000256" key="7">
    <source>
        <dbReference type="ARBA" id="ARBA00022882"/>
    </source>
</evidence>
<evidence type="ECO:0000256" key="5">
    <source>
        <dbReference type="ARBA" id="ARBA00022692"/>
    </source>
</evidence>
<keyword evidence="11" id="KW-0325">Glycoprotein</keyword>
<feature type="region of interest" description="Disordered" evidence="13">
    <location>
        <begin position="269"/>
        <end position="320"/>
    </location>
</feature>
<keyword evidence="3" id="KW-0109">Calcium transport</keyword>
<evidence type="ECO:0000256" key="4">
    <source>
        <dbReference type="ARBA" id="ARBA00022673"/>
    </source>
</evidence>
<dbReference type="EMBL" id="GG666492">
    <property type="protein sequence ID" value="EEN63328.1"/>
    <property type="molecule type" value="Genomic_DNA"/>
</dbReference>
<keyword evidence="2" id="KW-0813">Transport</keyword>
<keyword evidence="8 14" id="KW-1133">Transmembrane helix</keyword>
<feature type="region of interest" description="Disordered" evidence="13">
    <location>
        <begin position="83"/>
        <end position="102"/>
    </location>
</feature>
<accession>C3Y9S2</accession>
<evidence type="ECO:0000259" key="15">
    <source>
        <dbReference type="Pfam" id="PF00520"/>
    </source>
</evidence>
<dbReference type="Gene3D" id="1.20.120.350">
    <property type="entry name" value="Voltage-gated potassium channels. Chain C"/>
    <property type="match status" value="1"/>
</dbReference>
<feature type="domain" description="Ion transport" evidence="15">
    <location>
        <begin position="4"/>
        <end position="47"/>
    </location>
</feature>
<dbReference type="eggNOG" id="KOG2301">
    <property type="taxonomic scope" value="Eukaryota"/>
</dbReference>
<evidence type="ECO:0000256" key="13">
    <source>
        <dbReference type="SAM" id="MobiDB-lite"/>
    </source>
</evidence>
<dbReference type="GO" id="GO:0005245">
    <property type="term" value="F:voltage-gated calcium channel activity"/>
    <property type="evidence" value="ECO:0007669"/>
    <property type="project" value="UniProtKB-ARBA"/>
</dbReference>
<feature type="region of interest" description="Disordered" evidence="13">
    <location>
        <begin position="111"/>
        <end position="131"/>
    </location>
</feature>
<dbReference type="GO" id="GO:0034702">
    <property type="term" value="C:monoatomic ion channel complex"/>
    <property type="evidence" value="ECO:0007669"/>
    <property type="project" value="UniProtKB-KW"/>
</dbReference>
<feature type="compositionally biased region" description="Basic and acidic residues" evidence="13">
    <location>
        <begin position="203"/>
        <end position="219"/>
    </location>
</feature>
<evidence type="ECO:0000256" key="6">
    <source>
        <dbReference type="ARBA" id="ARBA00022837"/>
    </source>
</evidence>
<protein>
    <recommendedName>
        <fullName evidence="15">Ion transport domain-containing protein</fullName>
    </recommendedName>
</protein>